<dbReference type="RefSeq" id="XP_067926133.1">
    <property type="nucleotide sequence ID" value="XM_068061892.1"/>
</dbReference>
<organism evidence="1 2">
    <name type="scientific">Cystoisospora suis</name>
    <dbReference type="NCBI Taxonomy" id="483139"/>
    <lineage>
        <taxon>Eukaryota</taxon>
        <taxon>Sar</taxon>
        <taxon>Alveolata</taxon>
        <taxon>Apicomplexa</taxon>
        <taxon>Conoidasida</taxon>
        <taxon>Coccidia</taxon>
        <taxon>Eucoccidiorida</taxon>
        <taxon>Eimeriorina</taxon>
        <taxon>Sarcocystidae</taxon>
        <taxon>Cystoisospora</taxon>
    </lineage>
</organism>
<dbReference type="VEuPathDB" id="ToxoDB:CSUI_001687"/>
<reference evidence="1 2" key="1">
    <citation type="journal article" date="2017" name="Int. J. Parasitol.">
        <title>The genome of the protozoan parasite Cystoisospora suis and a reverse vaccinology approach to identify vaccine candidates.</title>
        <authorList>
            <person name="Palmieri N."/>
            <person name="Shrestha A."/>
            <person name="Ruttkowski B."/>
            <person name="Beck T."/>
            <person name="Vogl C."/>
            <person name="Tomley F."/>
            <person name="Blake D.P."/>
            <person name="Joachim A."/>
        </authorList>
    </citation>
    <scope>NUCLEOTIDE SEQUENCE [LARGE SCALE GENOMIC DNA]</scope>
    <source>
        <strain evidence="1 2">Wien I</strain>
    </source>
</reference>
<name>A0A2C6KWL8_9APIC</name>
<feature type="non-terminal residue" evidence="1">
    <location>
        <position position="1"/>
    </location>
</feature>
<dbReference type="Proteomes" id="UP000221165">
    <property type="component" value="Unassembled WGS sequence"/>
</dbReference>
<accession>A0A2C6KWL8</accession>
<dbReference type="AlphaFoldDB" id="A0A2C6KWL8"/>
<evidence type="ECO:0000313" key="1">
    <source>
        <dbReference type="EMBL" id="PHJ24460.1"/>
    </source>
</evidence>
<protein>
    <submittedName>
        <fullName evidence="1">Uncharacterized protein</fullName>
    </submittedName>
</protein>
<dbReference type="GeneID" id="94425103"/>
<comment type="caution">
    <text evidence="1">The sequence shown here is derived from an EMBL/GenBank/DDBJ whole genome shotgun (WGS) entry which is preliminary data.</text>
</comment>
<proteinExistence type="predicted"/>
<gene>
    <name evidence="1" type="ORF">CSUI_001687</name>
</gene>
<keyword evidence="2" id="KW-1185">Reference proteome</keyword>
<evidence type="ECO:0000313" key="2">
    <source>
        <dbReference type="Proteomes" id="UP000221165"/>
    </source>
</evidence>
<sequence>SELTGRSVRGGQGYQRTLRLQMLFFVLRGARRNWTASATKSDNFIVAVPTMTDDGGSGGRSVLSFKCR</sequence>
<dbReference type="EMBL" id="MIGC01000673">
    <property type="protein sequence ID" value="PHJ24460.1"/>
    <property type="molecule type" value="Genomic_DNA"/>
</dbReference>